<evidence type="ECO:0000259" key="1">
    <source>
        <dbReference type="Pfam" id="PF07615"/>
    </source>
</evidence>
<dbReference type="EMBL" id="JAJNBZ010000004">
    <property type="protein sequence ID" value="MCE5169205.1"/>
    <property type="molecule type" value="Genomic_DNA"/>
</dbReference>
<feature type="domain" description="Thiamin/hydroxymethyl pyrimidine-binding YkoF putative" evidence="1">
    <location>
        <begin position="116"/>
        <end position="196"/>
    </location>
</feature>
<sequence length="200" mass="21486">MNTASCGSSRIVGCRFSIYPMSDRFTDIIIGALQETNMSKVWSKTDDVSTCVRGRTEHVFDVVQSIFLHSAASGEHVVLNATFSIGCPGDSEGDVYLSADDIRLNAGHSQAIQIEVASQFSLYPLGSASYMDTIYDIVALAKEEGTFGGSAHYASRLDGDAQRVFTTLEHAFVKAQASDASHVVMTATISANSPSKKERS</sequence>
<keyword evidence="3" id="KW-1185">Reference proteome</keyword>
<name>A0ABS8YB49_9BACL</name>
<dbReference type="Pfam" id="PF07615">
    <property type="entry name" value="Ykof"/>
    <property type="match status" value="2"/>
</dbReference>
<dbReference type="InterPro" id="IPR011522">
    <property type="entry name" value="Thiamin/HMP-bd_put_YkoF"/>
</dbReference>
<feature type="domain" description="Thiamin/hydroxymethyl pyrimidine-binding YkoF putative" evidence="1">
    <location>
        <begin position="11"/>
        <end position="90"/>
    </location>
</feature>
<dbReference type="SUPFAM" id="SSF89957">
    <property type="entry name" value="MTH1187/YkoF-like"/>
    <property type="match status" value="1"/>
</dbReference>
<proteinExistence type="predicted"/>
<evidence type="ECO:0000313" key="2">
    <source>
        <dbReference type="EMBL" id="MCE5169205.1"/>
    </source>
</evidence>
<evidence type="ECO:0000313" key="3">
    <source>
        <dbReference type="Proteomes" id="UP001199916"/>
    </source>
</evidence>
<dbReference type="RefSeq" id="WP_233696265.1">
    <property type="nucleotide sequence ID" value="NZ_JAJNBZ010000004.1"/>
</dbReference>
<dbReference type="InterPro" id="IPR015835">
    <property type="entry name" value="HMP/thiamine-bd"/>
</dbReference>
<dbReference type="PIRSF" id="PIRSF021331">
    <property type="entry name" value="YkoF"/>
    <property type="match status" value="1"/>
</dbReference>
<dbReference type="Proteomes" id="UP001199916">
    <property type="component" value="Unassembled WGS sequence"/>
</dbReference>
<organism evidence="2 3">
    <name type="scientific">Paenibacillus profundus</name>
    <dbReference type="NCBI Taxonomy" id="1173085"/>
    <lineage>
        <taxon>Bacteria</taxon>
        <taxon>Bacillati</taxon>
        <taxon>Bacillota</taxon>
        <taxon>Bacilli</taxon>
        <taxon>Bacillales</taxon>
        <taxon>Paenibacillaceae</taxon>
        <taxon>Paenibacillus</taxon>
    </lineage>
</organism>
<reference evidence="2 3" key="1">
    <citation type="submission" date="2021-11" db="EMBL/GenBank/DDBJ databases">
        <title>Draft genome sequence of Paenibacillus profundus YoMME, a new Gram-positive bacteria with exoelectrogenic properties.</title>
        <authorList>
            <person name="Hubenova Y."/>
            <person name="Hubenova E."/>
            <person name="Manasiev Y."/>
            <person name="Peykov S."/>
            <person name="Mitov M."/>
        </authorList>
    </citation>
    <scope>NUCLEOTIDE SEQUENCE [LARGE SCALE GENOMIC DNA]</scope>
    <source>
        <strain evidence="2 3">YoMME</strain>
    </source>
</reference>
<accession>A0ABS8YB49</accession>
<dbReference type="Gene3D" id="3.30.70.930">
    <property type="match status" value="2"/>
</dbReference>
<dbReference type="InterPro" id="IPR029756">
    <property type="entry name" value="MTH1187/YkoF-like"/>
</dbReference>
<comment type="caution">
    <text evidence="2">The sequence shown here is derived from an EMBL/GenBank/DDBJ whole genome shotgun (WGS) entry which is preliminary data.</text>
</comment>
<protein>
    <submittedName>
        <fullName evidence="2">Ykof family thiamine-binding protein</fullName>
    </submittedName>
</protein>
<gene>
    <name evidence="2" type="ORF">LQV63_07770</name>
</gene>